<feature type="domain" description="Amidase" evidence="8">
    <location>
        <begin position="104"/>
        <end position="568"/>
    </location>
</feature>
<comment type="caution">
    <text evidence="9">The sequence shown here is derived from an EMBL/GenBank/DDBJ whole genome shotgun (WGS) entry which is preliminary data.</text>
</comment>
<keyword evidence="7" id="KW-0175">Coiled coil</keyword>
<gene>
    <name evidence="9" type="ORF">D6C94_01512</name>
</gene>
<name>A0AB38M716_AURPU</name>
<evidence type="ECO:0000256" key="4">
    <source>
        <dbReference type="ARBA" id="ARBA00022801"/>
    </source>
</evidence>
<evidence type="ECO:0000256" key="2">
    <source>
        <dbReference type="ARBA" id="ARBA00009199"/>
    </source>
</evidence>
<dbReference type="EC" id="3.5.1.4" evidence="3"/>
<evidence type="ECO:0000259" key="8">
    <source>
        <dbReference type="Pfam" id="PF01425"/>
    </source>
</evidence>
<accession>A0AB38M716</accession>
<feature type="binding site" evidence="6">
    <location>
        <position position="196"/>
    </location>
    <ligand>
        <name>substrate</name>
    </ligand>
</feature>
<feature type="binding site" evidence="6">
    <location>
        <position position="222"/>
    </location>
    <ligand>
        <name>substrate</name>
    </ligand>
</feature>
<feature type="active site" description="Charge relay system" evidence="5">
    <location>
        <position position="147"/>
    </location>
</feature>
<dbReference type="InterPro" id="IPR023631">
    <property type="entry name" value="Amidase_dom"/>
</dbReference>
<evidence type="ECO:0000256" key="5">
    <source>
        <dbReference type="PIRSR" id="PIRSR001221-1"/>
    </source>
</evidence>
<feature type="binding site" evidence="6">
    <location>
        <begin position="243"/>
        <end position="246"/>
    </location>
    <ligand>
        <name>substrate</name>
    </ligand>
</feature>
<dbReference type="SUPFAM" id="SSF75304">
    <property type="entry name" value="Amidase signature (AS) enzymes"/>
    <property type="match status" value="1"/>
</dbReference>
<reference evidence="9 10" key="1">
    <citation type="submission" date="2018-10" db="EMBL/GenBank/DDBJ databases">
        <title>Fifty Aureobasidium pullulans genomes reveal a recombining polyextremotolerant generalist.</title>
        <authorList>
            <person name="Gostincar C."/>
            <person name="Turk M."/>
            <person name="Zajc J."/>
            <person name="Gunde-Cimerman N."/>
        </authorList>
    </citation>
    <scope>NUCLEOTIDE SEQUENCE [LARGE SCALE GENOMIC DNA]</scope>
    <source>
        <strain evidence="9 10">EXF-4256</strain>
    </source>
</reference>
<dbReference type="AlphaFoldDB" id="A0AB38M716"/>
<evidence type="ECO:0000256" key="1">
    <source>
        <dbReference type="ARBA" id="ARBA00001311"/>
    </source>
</evidence>
<feature type="active site" description="Acyl-ester intermediate" evidence="5">
    <location>
        <position position="246"/>
    </location>
</feature>
<dbReference type="Gene3D" id="3.90.1300.10">
    <property type="entry name" value="Amidase signature (AS) domain"/>
    <property type="match status" value="1"/>
</dbReference>
<dbReference type="Pfam" id="PF01425">
    <property type="entry name" value="Amidase"/>
    <property type="match status" value="1"/>
</dbReference>
<sequence>MSQSEAVWQSIARRKKQEQSNLIPKDWTLKTRPTANRNDVLAVPRECGLLSDQEIQITENYDATTLVKELAARRLKSVDVVTAFCKRAAIAQQLVSQSDQGVSREALICLTEIMFEEAIIRANQLDEHLERTGKPIGPLHGLPISVKDSFKIVGKDASIGYASLCFKPAETNSALVEMLLQAGAVIHCKTNIPLTLQALDSHNNVFGRVLNPANLKLTAGGSSGGEGALVAMRGSVLGVGTDVGGSIRIPAMCNGLVGVKPGHGRIPYAGQENGSVPGTEALGIRSVAGPIAHTVRDCELFFKAIGDQEPWVFDPECVPQTWEQQIVRSALRTPSLSDHMRRLRVGIVKTDGITTPLPPIQAVMEEISNTLKRNAAIEVIELDITSLLSQCQTIANGLFGVDGANTAFDLMEATSEPISPWLSKRLRRKANLTAEKIRDLQARRNALQTRFLDIWRSGGGYWKDDTGSARKLDVFICPIAPHPTPAVDSWNTVSYTSSFNLLDYPAATLPIRPVRVSDLNGNLSDQSAAPNGWEKYNRKLWDGDRSVFLGGTLCVQVISQCRQERVLLQAMTKLKDSLAVLKEDKAVKPRL</sequence>
<proteinExistence type="inferred from homology"/>
<dbReference type="InterPro" id="IPR036928">
    <property type="entry name" value="AS_sf"/>
</dbReference>
<comment type="catalytic activity">
    <reaction evidence="1">
        <text>a monocarboxylic acid amide + H2O = a monocarboxylate + NH4(+)</text>
        <dbReference type="Rhea" id="RHEA:12020"/>
        <dbReference type="ChEBI" id="CHEBI:15377"/>
        <dbReference type="ChEBI" id="CHEBI:28938"/>
        <dbReference type="ChEBI" id="CHEBI:35757"/>
        <dbReference type="ChEBI" id="CHEBI:83628"/>
        <dbReference type="EC" id="3.5.1.4"/>
    </reaction>
</comment>
<keyword evidence="4" id="KW-0378">Hydrolase</keyword>
<dbReference type="Proteomes" id="UP000305064">
    <property type="component" value="Unassembled WGS sequence"/>
</dbReference>
<protein>
    <recommendedName>
        <fullName evidence="3">amidase</fullName>
        <ecNumber evidence="3">3.5.1.4</ecNumber>
    </recommendedName>
</protein>
<evidence type="ECO:0000256" key="6">
    <source>
        <dbReference type="PIRSR" id="PIRSR001221-2"/>
    </source>
</evidence>
<evidence type="ECO:0000313" key="10">
    <source>
        <dbReference type="Proteomes" id="UP000305064"/>
    </source>
</evidence>
<dbReference type="GO" id="GO:0004040">
    <property type="term" value="F:amidase activity"/>
    <property type="evidence" value="ECO:0007669"/>
    <property type="project" value="UniProtKB-EC"/>
</dbReference>
<feature type="active site" description="Charge relay system" evidence="5">
    <location>
        <position position="222"/>
    </location>
</feature>
<dbReference type="EMBL" id="QZBJ01000007">
    <property type="protein sequence ID" value="THY78255.1"/>
    <property type="molecule type" value="Genomic_DNA"/>
</dbReference>
<evidence type="ECO:0000256" key="7">
    <source>
        <dbReference type="SAM" id="Coils"/>
    </source>
</evidence>
<organism evidence="9 10">
    <name type="scientific">Aureobasidium pullulans</name>
    <name type="common">Black yeast</name>
    <name type="synonym">Pullularia pullulans</name>
    <dbReference type="NCBI Taxonomy" id="5580"/>
    <lineage>
        <taxon>Eukaryota</taxon>
        <taxon>Fungi</taxon>
        <taxon>Dikarya</taxon>
        <taxon>Ascomycota</taxon>
        <taxon>Pezizomycotina</taxon>
        <taxon>Dothideomycetes</taxon>
        <taxon>Dothideomycetidae</taxon>
        <taxon>Dothideales</taxon>
        <taxon>Saccotheciaceae</taxon>
        <taxon>Aureobasidium</taxon>
    </lineage>
</organism>
<dbReference type="PIRSF" id="PIRSF001221">
    <property type="entry name" value="Amidase_fungi"/>
    <property type="match status" value="1"/>
</dbReference>
<dbReference type="PROSITE" id="PS00571">
    <property type="entry name" value="AMIDASES"/>
    <property type="match status" value="1"/>
</dbReference>
<evidence type="ECO:0000256" key="3">
    <source>
        <dbReference type="ARBA" id="ARBA00012922"/>
    </source>
</evidence>
<comment type="similarity">
    <text evidence="2">Belongs to the amidase family.</text>
</comment>
<evidence type="ECO:0000313" key="9">
    <source>
        <dbReference type="EMBL" id="THY78255.1"/>
    </source>
</evidence>
<dbReference type="InterPro" id="IPR020556">
    <property type="entry name" value="Amidase_CS"/>
</dbReference>
<dbReference type="PANTHER" id="PTHR46072:SF6">
    <property type="entry name" value="AMIDASE, PUTATIVE (AFU_ORTHOLOGUE AFUA_1G14530)-RELATED"/>
    <property type="match status" value="1"/>
</dbReference>
<feature type="coiled-coil region" evidence="7">
    <location>
        <begin position="423"/>
        <end position="450"/>
    </location>
</feature>
<dbReference type="PANTHER" id="PTHR46072">
    <property type="entry name" value="AMIDASE-RELATED-RELATED"/>
    <property type="match status" value="1"/>
</dbReference>